<accession>A0A316WYP2</accession>
<protein>
    <submittedName>
        <fullName evidence="2">Glycosyltransferase</fullName>
    </submittedName>
</protein>
<keyword evidence="2" id="KW-0808">Transferase</keyword>
<sequence>MYFAKNKQIFTPKKIFKNMLNNSITIITINFNNKNGLQKTMDSVFRQTNKDFQYIVIDGGSSDGSKELIERNQSQINDWVSERDNGIYHAMNKGIEKATGEYLLFLNSGDELLNELVVEKVTPLLHTDDIISGNLIVDEDSKDVLRPTKKSISFLDLIEETIWHPSTFIKKSAFEKVGLYDENLKICSDWKWFLISIFKYNCTYRPIEQSISRFYKDGISSDPKSQSLRKEERRKTLVENFHFSEFQTEELIDKINLYFSATNSLDKINKLKNSRLLKFLYRIGVFKNYKYL</sequence>
<dbReference type="PANTHER" id="PTHR22916">
    <property type="entry name" value="GLYCOSYLTRANSFERASE"/>
    <property type="match status" value="1"/>
</dbReference>
<dbReference type="EMBL" id="PPEG02000001">
    <property type="protein sequence ID" value="PWN65363.1"/>
    <property type="molecule type" value="Genomic_DNA"/>
</dbReference>
<dbReference type="InterPro" id="IPR001173">
    <property type="entry name" value="Glyco_trans_2-like"/>
</dbReference>
<evidence type="ECO:0000259" key="1">
    <source>
        <dbReference type="Pfam" id="PF00535"/>
    </source>
</evidence>
<dbReference type="InterPro" id="IPR029044">
    <property type="entry name" value="Nucleotide-diphossugar_trans"/>
</dbReference>
<comment type="caution">
    <text evidence="2">The sequence shown here is derived from an EMBL/GenBank/DDBJ whole genome shotgun (WGS) entry which is preliminary data.</text>
</comment>
<name>A0A316WYP2_9FLAO</name>
<dbReference type="AlphaFoldDB" id="A0A316WYP2"/>
<reference evidence="2 3" key="1">
    <citation type="submission" date="2018-04" db="EMBL/GenBank/DDBJ databases">
        <title>Chryseobacterium oncorhynchi 701B-08T from rainbow trout, and Chryseobacterium viscerum 687B-08T from diseased fish.</title>
        <authorList>
            <person name="Jeong J.-J."/>
            <person name="Lee Y.J."/>
            <person name="Pathiraja D."/>
            <person name="Park B."/>
            <person name="Choi I.-G."/>
            <person name="Kim K.D."/>
        </authorList>
    </citation>
    <scope>NUCLEOTIDE SEQUENCE [LARGE SCALE GENOMIC DNA]</scope>
    <source>
        <strain evidence="2 3">687B-08</strain>
    </source>
</reference>
<dbReference type="PANTHER" id="PTHR22916:SF67">
    <property type="entry name" value="COLANIC ACID BIOSYNTHESIS GLYCOSYL TRANSFERASE WCAE-RELATED"/>
    <property type="match status" value="1"/>
</dbReference>
<feature type="domain" description="Glycosyltransferase 2-like" evidence="1">
    <location>
        <begin position="25"/>
        <end position="158"/>
    </location>
</feature>
<dbReference type="CDD" id="cd06433">
    <property type="entry name" value="GT_2_WfgS_like"/>
    <property type="match status" value="1"/>
</dbReference>
<organism evidence="2 3">
    <name type="scientific">Chryseobacterium viscerum</name>
    <dbReference type="NCBI Taxonomy" id="1037377"/>
    <lineage>
        <taxon>Bacteria</taxon>
        <taxon>Pseudomonadati</taxon>
        <taxon>Bacteroidota</taxon>
        <taxon>Flavobacteriia</taxon>
        <taxon>Flavobacteriales</taxon>
        <taxon>Weeksellaceae</taxon>
        <taxon>Chryseobacterium group</taxon>
        <taxon>Chryseobacterium</taxon>
    </lineage>
</organism>
<dbReference type="Gene3D" id="3.90.550.10">
    <property type="entry name" value="Spore Coat Polysaccharide Biosynthesis Protein SpsA, Chain A"/>
    <property type="match status" value="1"/>
</dbReference>
<gene>
    <name evidence="2" type="ORF">C1634_001070</name>
</gene>
<dbReference type="Pfam" id="PF00535">
    <property type="entry name" value="Glycos_transf_2"/>
    <property type="match status" value="1"/>
</dbReference>
<evidence type="ECO:0000313" key="2">
    <source>
        <dbReference type="EMBL" id="PWN65363.1"/>
    </source>
</evidence>
<proteinExistence type="predicted"/>
<dbReference type="GO" id="GO:0016758">
    <property type="term" value="F:hexosyltransferase activity"/>
    <property type="evidence" value="ECO:0007669"/>
    <property type="project" value="UniProtKB-ARBA"/>
</dbReference>
<dbReference type="SUPFAM" id="SSF53448">
    <property type="entry name" value="Nucleotide-diphospho-sugar transferases"/>
    <property type="match status" value="1"/>
</dbReference>
<evidence type="ECO:0000313" key="3">
    <source>
        <dbReference type="Proteomes" id="UP000236413"/>
    </source>
</evidence>
<dbReference type="Proteomes" id="UP000236413">
    <property type="component" value="Unassembled WGS sequence"/>
</dbReference>